<protein>
    <submittedName>
        <fullName evidence="2">Fimbrial assembly protein PilN</fullName>
    </submittedName>
</protein>
<evidence type="ECO:0000313" key="3">
    <source>
        <dbReference type="Proteomes" id="UP000070366"/>
    </source>
</evidence>
<gene>
    <name evidence="2" type="ORF">HMPREF3293_02571</name>
</gene>
<dbReference type="AlphaFoldDB" id="A0A136Q1D5"/>
<evidence type="ECO:0000313" key="2">
    <source>
        <dbReference type="EMBL" id="KXK64492.1"/>
    </source>
</evidence>
<sequence length="191" mass="20286">MNRNLKTTVNMFQNRKAAPTSVKSVSSGFILVLVFIVLAACVGGGYFLATARGSMLDTQIAIADQYIADHALELQEVNEIQSQISGYAQYDEAAGAAQDALAASSQYSGAVYSKIVSVKPERVTITGLALGKAALTIECRTSDNLPPADFVQALDRLDYFREVGYPGFQGTPEEGYVFSVACVLPEGGAAE</sequence>
<comment type="caution">
    <text evidence="2">The sequence shown here is derived from an EMBL/GenBank/DDBJ whole genome shotgun (WGS) entry which is preliminary data.</text>
</comment>
<accession>A0A136Q1D5</accession>
<feature type="transmembrane region" description="Helical" evidence="1">
    <location>
        <begin position="29"/>
        <end position="49"/>
    </location>
</feature>
<proteinExistence type="predicted"/>
<keyword evidence="3" id="KW-1185">Reference proteome</keyword>
<keyword evidence="1" id="KW-1133">Transmembrane helix</keyword>
<dbReference type="KEGG" id="cmiu:B1H56_00600"/>
<reference evidence="2 3" key="1">
    <citation type="submission" date="2016-02" db="EMBL/GenBank/DDBJ databases">
        <authorList>
            <person name="Wen L."/>
            <person name="He K."/>
            <person name="Yang H."/>
        </authorList>
    </citation>
    <scope>NUCLEOTIDE SEQUENCE [LARGE SCALE GENOMIC DNA]</scope>
    <source>
        <strain evidence="2 3">DSM 22607</strain>
    </source>
</reference>
<dbReference type="STRING" id="626937.HMPREF3293_02571"/>
<dbReference type="RefSeq" id="WP_066522192.1">
    <property type="nucleotide sequence ID" value="NZ_CP149433.1"/>
</dbReference>
<organism evidence="2 3">
    <name type="scientific">Christensenella minuta</name>
    <dbReference type="NCBI Taxonomy" id="626937"/>
    <lineage>
        <taxon>Bacteria</taxon>
        <taxon>Bacillati</taxon>
        <taxon>Bacillota</taxon>
        <taxon>Clostridia</taxon>
        <taxon>Christensenellales</taxon>
        <taxon>Christensenellaceae</taxon>
        <taxon>Christensenella</taxon>
    </lineage>
</organism>
<evidence type="ECO:0000256" key="1">
    <source>
        <dbReference type="SAM" id="Phobius"/>
    </source>
</evidence>
<keyword evidence="1" id="KW-0812">Transmembrane</keyword>
<dbReference type="EMBL" id="LSZW01000064">
    <property type="protein sequence ID" value="KXK64492.1"/>
    <property type="molecule type" value="Genomic_DNA"/>
</dbReference>
<dbReference type="OrthoDB" id="9941218at2"/>
<name>A0A136Q1D5_9FIRM</name>
<keyword evidence="1" id="KW-0472">Membrane</keyword>
<dbReference type="Proteomes" id="UP000070366">
    <property type="component" value="Unassembled WGS sequence"/>
</dbReference>